<proteinExistence type="predicted"/>
<keyword evidence="1" id="KW-1133">Transmembrane helix</keyword>
<feature type="transmembrane region" description="Helical" evidence="1">
    <location>
        <begin position="51"/>
        <end position="68"/>
    </location>
</feature>
<evidence type="ECO:0000256" key="1">
    <source>
        <dbReference type="SAM" id="Phobius"/>
    </source>
</evidence>
<accession>A0A371CS41</accession>
<keyword evidence="3" id="KW-1185">Reference proteome</keyword>
<name>A0A371CS41_9APHY</name>
<dbReference type="AlphaFoldDB" id="A0A371CS41"/>
<gene>
    <name evidence="2" type="ORF">OH76DRAFT_1238950</name>
</gene>
<organism evidence="2 3">
    <name type="scientific">Lentinus brumalis</name>
    <dbReference type="NCBI Taxonomy" id="2498619"/>
    <lineage>
        <taxon>Eukaryota</taxon>
        <taxon>Fungi</taxon>
        <taxon>Dikarya</taxon>
        <taxon>Basidiomycota</taxon>
        <taxon>Agaricomycotina</taxon>
        <taxon>Agaricomycetes</taxon>
        <taxon>Polyporales</taxon>
        <taxon>Polyporaceae</taxon>
        <taxon>Lentinus</taxon>
    </lineage>
</organism>
<keyword evidence="1" id="KW-0472">Membrane</keyword>
<reference evidence="2 3" key="1">
    <citation type="journal article" date="2018" name="Biotechnol. Biofuels">
        <title>Integrative visual omics of the white-rot fungus Polyporus brumalis exposes the biotechnological potential of its oxidative enzymes for delignifying raw plant biomass.</title>
        <authorList>
            <person name="Miyauchi S."/>
            <person name="Rancon A."/>
            <person name="Drula E."/>
            <person name="Hage H."/>
            <person name="Chaduli D."/>
            <person name="Favel A."/>
            <person name="Grisel S."/>
            <person name="Henrissat B."/>
            <person name="Herpoel-Gimbert I."/>
            <person name="Ruiz-Duenas F.J."/>
            <person name="Chevret D."/>
            <person name="Hainaut M."/>
            <person name="Lin J."/>
            <person name="Wang M."/>
            <person name="Pangilinan J."/>
            <person name="Lipzen A."/>
            <person name="Lesage-Meessen L."/>
            <person name="Navarro D."/>
            <person name="Riley R."/>
            <person name="Grigoriev I.V."/>
            <person name="Zhou S."/>
            <person name="Raouche S."/>
            <person name="Rosso M.N."/>
        </authorList>
    </citation>
    <scope>NUCLEOTIDE SEQUENCE [LARGE SCALE GENOMIC DNA]</scope>
    <source>
        <strain evidence="2 3">BRFM 1820</strain>
    </source>
</reference>
<keyword evidence="1" id="KW-0812">Transmembrane</keyword>
<sequence>MVVLVRYATAVSDNFSLRTWLQLCPLFSLSAYVIARTFAQTLSLNCLLHPLLDFFVLLIGIYSIWWSFSASSQSTGIAVRPDFTNLARNFSCPRRWTKIVYIGQ</sequence>
<evidence type="ECO:0000313" key="3">
    <source>
        <dbReference type="Proteomes" id="UP000256964"/>
    </source>
</evidence>
<dbReference type="Proteomes" id="UP000256964">
    <property type="component" value="Unassembled WGS sequence"/>
</dbReference>
<protein>
    <submittedName>
        <fullName evidence="2">Uncharacterized protein</fullName>
    </submittedName>
</protein>
<evidence type="ECO:0000313" key="2">
    <source>
        <dbReference type="EMBL" id="RDX43103.1"/>
    </source>
</evidence>
<dbReference type="EMBL" id="KZ857470">
    <property type="protein sequence ID" value="RDX43103.1"/>
    <property type="molecule type" value="Genomic_DNA"/>
</dbReference>